<organism evidence="1 2">
    <name type="scientific">Novosphingobium sediminicola</name>
    <dbReference type="NCBI Taxonomy" id="563162"/>
    <lineage>
        <taxon>Bacteria</taxon>
        <taxon>Pseudomonadati</taxon>
        <taxon>Pseudomonadota</taxon>
        <taxon>Alphaproteobacteria</taxon>
        <taxon>Sphingomonadales</taxon>
        <taxon>Sphingomonadaceae</taxon>
        <taxon>Novosphingobium</taxon>
    </lineage>
</organism>
<proteinExistence type="predicted"/>
<evidence type="ECO:0000313" key="2">
    <source>
        <dbReference type="Proteomes" id="UP000548867"/>
    </source>
</evidence>
<dbReference type="AlphaFoldDB" id="A0A7W6G790"/>
<sequence length="60" mass="6733">MKREKKDDIEASVALPDILNVRQDIGVWARRSITHEQHKGQKFVGSVLQCINGSARIAFA</sequence>
<accession>A0A7W6G790</accession>
<gene>
    <name evidence="1" type="ORF">GGR38_001656</name>
</gene>
<protein>
    <submittedName>
        <fullName evidence="1">Uncharacterized protein</fullName>
    </submittedName>
</protein>
<dbReference type="RefSeq" id="WP_183624607.1">
    <property type="nucleotide sequence ID" value="NZ_JACIDX010000005.1"/>
</dbReference>
<reference evidence="1 2" key="1">
    <citation type="submission" date="2020-08" db="EMBL/GenBank/DDBJ databases">
        <title>Genomic Encyclopedia of Type Strains, Phase IV (KMG-IV): sequencing the most valuable type-strain genomes for metagenomic binning, comparative biology and taxonomic classification.</title>
        <authorList>
            <person name="Goeker M."/>
        </authorList>
    </citation>
    <scope>NUCLEOTIDE SEQUENCE [LARGE SCALE GENOMIC DNA]</scope>
    <source>
        <strain evidence="1 2">DSM 27057</strain>
    </source>
</reference>
<dbReference type="Proteomes" id="UP000548867">
    <property type="component" value="Unassembled WGS sequence"/>
</dbReference>
<evidence type="ECO:0000313" key="1">
    <source>
        <dbReference type="EMBL" id="MBB3954717.1"/>
    </source>
</evidence>
<comment type="caution">
    <text evidence="1">The sequence shown here is derived from an EMBL/GenBank/DDBJ whole genome shotgun (WGS) entry which is preliminary data.</text>
</comment>
<keyword evidence="2" id="KW-1185">Reference proteome</keyword>
<name>A0A7W6G790_9SPHN</name>
<dbReference type="EMBL" id="JACIDX010000005">
    <property type="protein sequence ID" value="MBB3954717.1"/>
    <property type="molecule type" value="Genomic_DNA"/>
</dbReference>